<evidence type="ECO:0000259" key="8">
    <source>
        <dbReference type="PROSITE" id="PS50039"/>
    </source>
</evidence>
<dbReference type="PROSITE" id="PS00658">
    <property type="entry name" value="FORK_HEAD_2"/>
    <property type="match status" value="1"/>
</dbReference>
<feature type="signal peptide" evidence="7">
    <location>
        <begin position="1"/>
        <end position="21"/>
    </location>
</feature>
<dbReference type="EMBL" id="UXUI01007736">
    <property type="protein sequence ID" value="VDD89228.1"/>
    <property type="molecule type" value="Genomic_DNA"/>
</dbReference>
<protein>
    <recommendedName>
        <fullName evidence="8">Fork-head domain-containing protein</fullName>
    </recommendedName>
</protein>
<dbReference type="GO" id="GO:0043565">
    <property type="term" value="F:sequence-specific DNA binding"/>
    <property type="evidence" value="ECO:0007669"/>
    <property type="project" value="InterPro"/>
</dbReference>
<dbReference type="OrthoDB" id="691130at2759"/>
<dbReference type="PRINTS" id="PR00053">
    <property type="entry name" value="FORKHEAD"/>
</dbReference>
<feature type="domain" description="Fork-head" evidence="8">
    <location>
        <begin position="41"/>
        <end position="102"/>
    </location>
</feature>
<keyword evidence="10" id="KW-1185">Reference proteome</keyword>
<feature type="chain" id="PRO_5017930866" description="Fork-head domain-containing protein" evidence="7">
    <location>
        <begin position="22"/>
        <end position="109"/>
    </location>
</feature>
<reference evidence="9 10" key="1">
    <citation type="submission" date="2018-10" db="EMBL/GenBank/DDBJ databases">
        <authorList>
            <consortium name="Pathogen Informatics"/>
        </authorList>
    </citation>
    <scope>NUCLEOTIDE SEQUENCE [LARGE SCALE GENOMIC DNA]</scope>
</reference>
<evidence type="ECO:0000256" key="1">
    <source>
        <dbReference type="ARBA" id="ARBA00004123"/>
    </source>
</evidence>
<dbReference type="InterPro" id="IPR001766">
    <property type="entry name" value="Fork_head_dom"/>
</dbReference>
<evidence type="ECO:0000256" key="7">
    <source>
        <dbReference type="SAM" id="SignalP"/>
    </source>
</evidence>
<dbReference type="PROSITE" id="PS00657">
    <property type="entry name" value="FORK_HEAD_1"/>
    <property type="match status" value="1"/>
</dbReference>
<sequence length="109" mass="12752">MKAAFTLFFSSLFCFNPRCCSRIFYPPILSNSSESSKNEKKPPYSYAQLIVQAIISTPDQQIKLPGIYNFIMQKYPWYQSCDKGWQNSIRHNLSMNQDFVKVSHTLIFH</sequence>
<keyword evidence="3 6" id="KW-0238">DNA-binding</keyword>
<evidence type="ECO:0000313" key="9">
    <source>
        <dbReference type="EMBL" id="VDD89228.1"/>
    </source>
</evidence>
<dbReference type="Proteomes" id="UP000274131">
    <property type="component" value="Unassembled WGS sequence"/>
</dbReference>
<keyword evidence="2" id="KW-0805">Transcription regulation</keyword>
<evidence type="ECO:0000256" key="3">
    <source>
        <dbReference type="ARBA" id="ARBA00023125"/>
    </source>
</evidence>
<evidence type="ECO:0000256" key="4">
    <source>
        <dbReference type="ARBA" id="ARBA00023163"/>
    </source>
</evidence>
<dbReference type="GO" id="GO:0005634">
    <property type="term" value="C:nucleus"/>
    <property type="evidence" value="ECO:0007669"/>
    <property type="project" value="UniProtKB-SubCell"/>
</dbReference>
<keyword evidence="7" id="KW-0732">Signal</keyword>
<dbReference type="InterPro" id="IPR018122">
    <property type="entry name" value="TF_fork_head_CS_1"/>
</dbReference>
<evidence type="ECO:0000256" key="5">
    <source>
        <dbReference type="ARBA" id="ARBA00023242"/>
    </source>
</evidence>
<dbReference type="PANTHER" id="PTHR45881">
    <property type="entry name" value="CHECKPOINT SUPPRESSOR 1-LIKE, ISOFORM A-RELATED"/>
    <property type="match status" value="1"/>
</dbReference>
<dbReference type="PROSITE" id="PS50039">
    <property type="entry name" value="FORK_HEAD_3"/>
    <property type="match status" value="1"/>
</dbReference>
<gene>
    <name evidence="9" type="ORF">EVEC_LOCUS4003</name>
</gene>
<organism evidence="9 10">
    <name type="scientific">Enterobius vermicularis</name>
    <name type="common">Human pinworm</name>
    <dbReference type="NCBI Taxonomy" id="51028"/>
    <lineage>
        <taxon>Eukaryota</taxon>
        <taxon>Metazoa</taxon>
        <taxon>Ecdysozoa</taxon>
        <taxon>Nematoda</taxon>
        <taxon>Chromadorea</taxon>
        <taxon>Rhabditida</taxon>
        <taxon>Spirurina</taxon>
        <taxon>Oxyuridomorpha</taxon>
        <taxon>Oxyuroidea</taxon>
        <taxon>Oxyuridae</taxon>
        <taxon>Enterobius</taxon>
    </lineage>
</organism>
<evidence type="ECO:0000256" key="6">
    <source>
        <dbReference type="PROSITE-ProRule" id="PRU00089"/>
    </source>
</evidence>
<proteinExistence type="predicted"/>
<dbReference type="SUPFAM" id="SSF46785">
    <property type="entry name" value="Winged helix' DNA-binding domain"/>
    <property type="match status" value="1"/>
</dbReference>
<dbReference type="STRING" id="51028.A0A3P6HP31"/>
<evidence type="ECO:0000313" key="10">
    <source>
        <dbReference type="Proteomes" id="UP000274131"/>
    </source>
</evidence>
<keyword evidence="5 6" id="KW-0539">Nucleus</keyword>
<dbReference type="InterPro" id="IPR036388">
    <property type="entry name" value="WH-like_DNA-bd_sf"/>
</dbReference>
<dbReference type="InterPro" id="IPR030456">
    <property type="entry name" value="TF_fork_head_CS_2"/>
</dbReference>
<dbReference type="InterPro" id="IPR036390">
    <property type="entry name" value="WH_DNA-bd_sf"/>
</dbReference>
<feature type="DNA-binding region" description="Fork-head" evidence="6">
    <location>
        <begin position="41"/>
        <end position="102"/>
    </location>
</feature>
<name>A0A3P6HP31_ENTVE</name>
<dbReference type="GO" id="GO:0003700">
    <property type="term" value="F:DNA-binding transcription factor activity"/>
    <property type="evidence" value="ECO:0007669"/>
    <property type="project" value="InterPro"/>
</dbReference>
<dbReference type="SMART" id="SM00339">
    <property type="entry name" value="FH"/>
    <property type="match status" value="1"/>
</dbReference>
<keyword evidence="4" id="KW-0804">Transcription</keyword>
<comment type="subcellular location">
    <subcellularLocation>
        <location evidence="1 6">Nucleus</location>
    </subcellularLocation>
</comment>
<dbReference type="Gene3D" id="1.10.10.10">
    <property type="entry name" value="Winged helix-like DNA-binding domain superfamily/Winged helix DNA-binding domain"/>
    <property type="match status" value="1"/>
</dbReference>
<dbReference type="Pfam" id="PF00250">
    <property type="entry name" value="Forkhead"/>
    <property type="match status" value="1"/>
</dbReference>
<dbReference type="AlphaFoldDB" id="A0A3P6HP31"/>
<evidence type="ECO:0000256" key="2">
    <source>
        <dbReference type="ARBA" id="ARBA00023015"/>
    </source>
</evidence>
<accession>A0A3P6HP31</accession>
<dbReference type="GO" id="GO:0006357">
    <property type="term" value="P:regulation of transcription by RNA polymerase II"/>
    <property type="evidence" value="ECO:0007669"/>
    <property type="project" value="UniProtKB-ARBA"/>
</dbReference>